<keyword evidence="1" id="KW-0472">Membrane</keyword>
<evidence type="ECO:0000313" key="3">
    <source>
        <dbReference type="Proteomes" id="UP000422221"/>
    </source>
</evidence>
<organism evidence="2 3">
    <name type="scientific">Bacteroides salyersiae</name>
    <dbReference type="NCBI Taxonomy" id="291644"/>
    <lineage>
        <taxon>Bacteria</taxon>
        <taxon>Pseudomonadati</taxon>
        <taxon>Bacteroidota</taxon>
        <taxon>Bacteroidia</taxon>
        <taxon>Bacteroidales</taxon>
        <taxon>Bacteroidaceae</taxon>
        <taxon>Bacteroides</taxon>
    </lineage>
</organism>
<gene>
    <name evidence="2" type="ORF">F3F73_14325</name>
</gene>
<evidence type="ECO:0000313" key="2">
    <source>
        <dbReference type="EMBL" id="KAA3762924.1"/>
    </source>
</evidence>
<comment type="caution">
    <text evidence="2">The sequence shown here is derived from an EMBL/GenBank/DDBJ whole genome shotgun (WGS) entry which is preliminary data.</text>
</comment>
<name>A0A7J4XGZ4_9BACE</name>
<feature type="transmembrane region" description="Helical" evidence="1">
    <location>
        <begin position="26"/>
        <end position="52"/>
    </location>
</feature>
<dbReference type="AlphaFoldDB" id="A0A7J4XGZ4"/>
<keyword evidence="1" id="KW-0812">Transmembrane</keyword>
<dbReference type="EMBL" id="VWMK01000014">
    <property type="protein sequence ID" value="KAA3762924.1"/>
    <property type="molecule type" value="Genomic_DNA"/>
</dbReference>
<accession>A0A7J4XGZ4</accession>
<evidence type="ECO:0000256" key="1">
    <source>
        <dbReference type="SAM" id="Phobius"/>
    </source>
</evidence>
<dbReference type="Proteomes" id="UP000422221">
    <property type="component" value="Unassembled WGS sequence"/>
</dbReference>
<proteinExistence type="predicted"/>
<reference evidence="2 3" key="1">
    <citation type="journal article" date="2019" name="Nat. Med.">
        <title>A library of human gut bacterial isolates paired with longitudinal multiomics data enables mechanistic microbiome research.</title>
        <authorList>
            <person name="Poyet M."/>
            <person name="Groussin M."/>
            <person name="Gibbons S.M."/>
            <person name="Avila-Pacheco J."/>
            <person name="Jiang X."/>
            <person name="Kearney S.M."/>
            <person name="Perrotta A.R."/>
            <person name="Berdy B."/>
            <person name="Zhao S."/>
            <person name="Lieberman T.D."/>
            <person name="Swanson P.K."/>
            <person name="Smith M."/>
            <person name="Roesemann S."/>
            <person name="Alexander J.E."/>
            <person name="Rich S.A."/>
            <person name="Livny J."/>
            <person name="Vlamakis H."/>
            <person name="Clish C."/>
            <person name="Bullock K."/>
            <person name="Deik A."/>
            <person name="Scott J."/>
            <person name="Pierce K.A."/>
            <person name="Xavier R.J."/>
            <person name="Alm E.J."/>
        </authorList>
    </citation>
    <scope>NUCLEOTIDE SEQUENCE [LARGE SCALE GENOMIC DNA]</scope>
    <source>
        <strain evidence="2 3">BIOML-A10</strain>
    </source>
</reference>
<sequence>MQNAILPGKEYDSCRSKMGFIPVQNAFYFGSECTFVCIFAKYSSVIGLFASLCRKKVSVRKAIQRKKDWNMKIIRTK</sequence>
<protein>
    <submittedName>
        <fullName evidence="2">Uncharacterized protein</fullName>
    </submittedName>
</protein>
<keyword evidence="1" id="KW-1133">Transmembrane helix</keyword>